<dbReference type="SUPFAM" id="SSF51735">
    <property type="entry name" value="NAD(P)-binding Rossmann-fold domains"/>
    <property type="match status" value="1"/>
</dbReference>
<reference evidence="4" key="1">
    <citation type="journal article" date="2019" name="Int. J. Syst. Evol. Microbiol.">
        <title>The Global Catalogue of Microorganisms (GCM) 10K type strain sequencing project: providing services to taxonomists for standard genome sequencing and annotation.</title>
        <authorList>
            <consortium name="The Broad Institute Genomics Platform"/>
            <consortium name="The Broad Institute Genome Sequencing Center for Infectious Disease"/>
            <person name="Wu L."/>
            <person name="Ma J."/>
        </authorList>
    </citation>
    <scope>NUCLEOTIDE SEQUENCE [LARGE SCALE GENOMIC DNA]</scope>
    <source>
        <strain evidence="4">JCM 12763</strain>
    </source>
</reference>
<dbReference type="PANTHER" id="PTHR24321:SF8">
    <property type="entry name" value="ESTRADIOL 17-BETA-DEHYDROGENASE 8-RELATED"/>
    <property type="match status" value="1"/>
</dbReference>
<dbReference type="InterPro" id="IPR036291">
    <property type="entry name" value="NAD(P)-bd_dom_sf"/>
</dbReference>
<protein>
    <submittedName>
        <fullName evidence="3">SDR family oxidoreductase</fullName>
    </submittedName>
</protein>
<comment type="caution">
    <text evidence="3">The sequence shown here is derived from an EMBL/GenBank/DDBJ whole genome shotgun (WGS) entry which is preliminary data.</text>
</comment>
<organism evidence="3 4">
    <name type="scientific">Streptomyces pratens</name>
    <dbReference type="NCBI Taxonomy" id="887456"/>
    <lineage>
        <taxon>Bacteria</taxon>
        <taxon>Bacillati</taxon>
        <taxon>Actinomycetota</taxon>
        <taxon>Actinomycetes</taxon>
        <taxon>Kitasatosporales</taxon>
        <taxon>Streptomycetaceae</taxon>
        <taxon>Streptomyces</taxon>
    </lineage>
</organism>
<dbReference type="Proteomes" id="UP001596242">
    <property type="component" value="Unassembled WGS sequence"/>
</dbReference>
<evidence type="ECO:0000313" key="4">
    <source>
        <dbReference type="Proteomes" id="UP001596242"/>
    </source>
</evidence>
<keyword evidence="4" id="KW-1185">Reference proteome</keyword>
<comment type="similarity">
    <text evidence="1">Belongs to the short-chain dehydrogenases/reductases (SDR) family.</text>
</comment>
<evidence type="ECO:0000256" key="1">
    <source>
        <dbReference type="ARBA" id="ARBA00006484"/>
    </source>
</evidence>
<evidence type="ECO:0000256" key="2">
    <source>
        <dbReference type="ARBA" id="ARBA00023002"/>
    </source>
</evidence>
<name>A0ABW1LX39_9ACTN</name>
<dbReference type="Pfam" id="PF00106">
    <property type="entry name" value="adh_short"/>
    <property type="match status" value="1"/>
</dbReference>
<dbReference type="Gene3D" id="3.40.50.720">
    <property type="entry name" value="NAD(P)-binding Rossmann-like Domain"/>
    <property type="match status" value="1"/>
</dbReference>
<dbReference type="PANTHER" id="PTHR24321">
    <property type="entry name" value="DEHYDROGENASES, SHORT CHAIN"/>
    <property type="match status" value="1"/>
</dbReference>
<dbReference type="NCBIfam" id="NF005395">
    <property type="entry name" value="PRK06940.1"/>
    <property type="match status" value="1"/>
</dbReference>
<gene>
    <name evidence="3" type="ORF">ACFP50_08840</name>
</gene>
<keyword evidence="2" id="KW-0560">Oxidoreductase</keyword>
<dbReference type="Pfam" id="PF13561">
    <property type="entry name" value="adh_short_C2"/>
    <property type="match status" value="1"/>
</dbReference>
<sequence length="280" mass="28662">MHDSRDDRSRDVVVVTGAGGMGSAVARRLGSGRTLILADASRARLDETVDALRAEGYAVRGVPTDVCDRAAVERLARTAAGAGRITAVVHTAGVAAATASASRILEVDLLGTVYVIEAFEQVAVRGTSLVCVASVAGHMASIGAEDEASLATAPADRLLGLDAVTGLGDDPTAAYILAKRANLLRVQAAALAWSRLGARVNTVSPGIVATAMAKAEADADSDGHMMKMLDACGAGRPGTPAEIADAVAFLTDPHSSYITGTDLLVDGGQTAWIRHHMPRG</sequence>
<dbReference type="PRINTS" id="PR00081">
    <property type="entry name" value="GDHRDH"/>
</dbReference>
<dbReference type="EMBL" id="JBHSPT010000018">
    <property type="protein sequence ID" value="MFC6055562.1"/>
    <property type="molecule type" value="Genomic_DNA"/>
</dbReference>
<evidence type="ECO:0000313" key="3">
    <source>
        <dbReference type="EMBL" id="MFC6055562.1"/>
    </source>
</evidence>
<dbReference type="InterPro" id="IPR002347">
    <property type="entry name" value="SDR_fam"/>
</dbReference>
<dbReference type="RefSeq" id="WP_386395049.1">
    <property type="nucleotide sequence ID" value="NZ_JBHSPT010000018.1"/>
</dbReference>
<proteinExistence type="inferred from homology"/>
<accession>A0ABW1LX39</accession>